<keyword evidence="1" id="KW-1133">Transmembrane helix</keyword>
<feature type="transmembrane region" description="Helical" evidence="1">
    <location>
        <begin position="128"/>
        <end position="146"/>
    </location>
</feature>
<accession>A0ABZ0ZKS9</accession>
<dbReference type="RefSeq" id="WP_322455469.1">
    <property type="nucleotide sequence ID" value="NZ_CP141059.1"/>
</dbReference>
<gene>
    <name evidence="2" type="ORF">SHK19_13450</name>
</gene>
<keyword evidence="1" id="KW-0812">Transmembrane</keyword>
<sequence>MTTAPATPPDHRVVAERGDVRPRWRRLMLPTAAVGAVAAATVALHVRDPHVQGTWGICPTKAVFGIECPGCGGLRAVNDLTNLQLVDAASSNLLLVAAIPVLAYVFARWSLGRWRGRSWDPSERAMNWSGLTLVVVLAVFTVLRNVPAGAWLAP</sequence>
<evidence type="ECO:0000313" key="2">
    <source>
        <dbReference type="EMBL" id="WQQ24970.1"/>
    </source>
</evidence>
<reference evidence="3" key="1">
    <citation type="submission" date="2023-12" db="EMBL/GenBank/DDBJ databases">
        <title>Novel species in genus Nocardioides.</title>
        <authorList>
            <person name="Zhou H."/>
        </authorList>
    </citation>
    <scope>NUCLEOTIDE SEQUENCE [LARGE SCALE GENOMIC DNA]</scope>
    <source>
        <strain evidence="3">HM61</strain>
    </source>
</reference>
<dbReference type="EMBL" id="CP141059">
    <property type="protein sequence ID" value="WQQ24970.1"/>
    <property type="molecule type" value="Genomic_DNA"/>
</dbReference>
<protein>
    <submittedName>
        <fullName evidence="2">DUF2752 domain-containing protein</fullName>
    </submittedName>
</protein>
<name>A0ABZ0ZKS9_9ACTN</name>
<keyword evidence="1" id="KW-0472">Membrane</keyword>
<proteinExistence type="predicted"/>
<dbReference type="Proteomes" id="UP001327225">
    <property type="component" value="Chromosome"/>
</dbReference>
<evidence type="ECO:0000256" key="1">
    <source>
        <dbReference type="SAM" id="Phobius"/>
    </source>
</evidence>
<dbReference type="InterPro" id="IPR021215">
    <property type="entry name" value="DUF2752"/>
</dbReference>
<feature type="transmembrane region" description="Helical" evidence="1">
    <location>
        <begin position="88"/>
        <end position="107"/>
    </location>
</feature>
<organism evidence="2 3">
    <name type="scientific">Nocardioides bizhenqiangii</name>
    <dbReference type="NCBI Taxonomy" id="3095076"/>
    <lineage>
        <taxon>Bacteria</taxon>
        <taxon>Bacillati</taxon>
        <taxon>Actinomycetota</taxon>
        <taxon>Actinomycetes</taxon>
        <taxon>Propionibacteriales</taxon>
        <taxon>Nocardioidaceae</taxon>
        <taxon>Nocardioides</taxon>
    </lineage>
</organism>
<dbReference type="Pfam" id="PF10825">
    <property type="entry name" value="DUF2752"/>
    <property type="match status" value="1"/>
</dbReference>
<evidence type="ECO:0000313" key="3">
    <source>
        <dbReference type="Proteomes" id="UP001327225"/>
    </source>
</evidence>
<feature type="transmembrane region" description="Helical" evidence="1">
    <location>
        <begin position="27"/>
        <end position="46"/>
    </location>
</feature>
<keyword evidence="3" id="KW-1185">Reference proteome</keyword>